<organism evidence="2 3">
    <name type="scientific">Neoarthrinium moseri</name>
    <dbReference type="NCBI Taxonomy" id="1658444"/>
    <lineage>
        <taxon>Eukaryota</taxon>
        <taxon>Fungi</taxon>
        <taxon>Dikarya</taxon>
        <taxon>Ascomycota</taxon>
        <taxon>Pezizomycotina</taxon>
        <taxon>Sordariomycetes</taxon>
        <taxon>Xylariomycetidae</taxon>
        <taxon>Amphisphaeriales</taxon>
        <taxon>Apiosporaceae</taxon>
        <taxon>Neoarthrinium</taxon>
    </lineage>
</organism>
<evidence type="ECO:0000313" key="3">
    <source>
        <dbReference type="Proteomes" id="UP000829685"/>
    </source>
</evidence>
<sequence length="297" mass="33083">MSHSSLARRVVAIQLELVANNIRNLLASEQLHEQDVPNEVAQVGTEDNSLDPNNNAPADAQAVQETTESSSETHSTSSAPLSDIGVSESSSSDTISSYGSDDSTFPFGSNADRTEHDWGASDTFDDSATPAASHGTPDDDDLEFHPISDEWDPPPTSHPSQDPASDQLGQQSGPEASVEPELDVLFPGAFDHFDTTDTTALRADPRLIECLDAAKHCSEWVWIWDEARVHATVAPYQAHVNQVNKEWENGKKPEFEDLMWRWEQRRMITRETAYHKESERPEAYVPSRLWFMHLPPY</sequence>
<dbReference type="Proteomes" id="UP000829685">
    <property type="component" value="Unassembled WGS sequence"/>
</dbReference>
<keyword evidence="3" id="KW-1185">Reference proteome</keyword>
<comment type="caution">
    <text evidence="2">The sequence shown here is derived from an EMBL/GenBank/DDBJ whole genome shotgun (WGS) entry which is preliminary data.</text>
</comment>
<name>A0A9P9WU94_9PEZI</name>
<feature type="compositionally biased region" description="Low complexity" evidence="1">
    <location>
        <begin position="51"/>
        <end position="104"/>
    </location>
</feature>
<feature type="region of interest" description="Disordered" evidence="1">
    <location>
        <begin position="33"/>
        <end position="177"/>
    </location>
</feature>
<feature type="compositionally biased region" description="Polar residues" evidence="1">
    <location>
        <begin position="158"/>
        <end position="174"/>
    </location>
</feature>
<gene>
    <name evidence="2" type="ORF">JX265_003242</name>
</gene>
<dbReference type="AlphaFoldDB" id="A0A9P9WU94"/>
<accession>A0A9P9WU94</accession>
<reference evidence="2" key="1">
    <citation type="submission" date="2021-03" db="EMBL/GenBank/DDBJ databases">
        <title>Revisited historic fungal species revealed as producer of novel bioactive compounds through whole genome sequencing and comparative genomics.</title>
        <authorList>
            <person name="Vignolle G.A."/>
            <person name="Hochenegger N."/>
            <person name="Mach R.L."/>
            <person name="Mach-Aigner A.R."/>
            <person name="Javad Rahimi M."/>
            <person name="Salim K.A."/>
            <person name="Chan C.M."/>
            <person name="Lim L.B.L."/>
            <person name="Cai F."/>
            <person name="Druzhinina I.S."/>
            <person name="U'Ren J.M."/>
            <person name="Derntl C."/>
        </authorList>
    </citation>
    <scope>NUCLEOTIDE SEQUENCE</scope>
    <source>
        <strain evidence="2">TUCIM 5799</strain>
    </source>
</reference>
<proteinExistence type="predicted"/>
<dbReference type="EMBL" id="JAFIMR010000005">
    <property type="protein sequence ID" value="KAI1879065.1"/>
    <property type="molecule type" value="Genomic_DNA"/>
</dbReference>
<protein>
    <submittedName>
        <fullName evidence="2">Uncharacterized protein</fullName>
    </submittedName>
</protein>
<evidence type="ECO:0000313" key="2">
    <source>
        <dbReference type="EMBL" id="KAI1879065.1"/>
    </source>
</evidence>
<evidence type="ECO:0000256" key="1">
    <source>
        <dbReference type="SAM" id="MobiDB-lite"/>
    </source>
</evidence>